<dbReference type="GO" id="GO:0006107">
    <property type="term" value="P:oxaloacetate metabolic process"/>
    <property type="evidence" value="ECO:0007669"/>
    <property type="project" value="TreeGrafter"/>
</dbReference>
<dbReference type="EMBL" id="LJIW01000001">
    <property type="protein sequence ID" value="PNG94129.1"/>
    <property type="molecule type" value="Genomic_DNA"/>
</dbReference>
<reference evidence="5 6" key="1">
    <citation type="submission" date="2015-09" db="EMBL/GenBank/DDBJ databases">
        <title>Genome sequence, genome mining and natural product profiling of a biocontrol bacterium Streptomyces malaysiensis F913.</title>
        <authorList>
            <person name="Xu Y."/>
            <person name="Wei J."/>
            <person name="Xie J."/>
            <person name="Li T."/>
            <person name="Zhou Z."/>
        </authorList>
    </citation>
    <scope>NUCLEOTIDE SEQUENCE [LARGE SCALE GENOMIC DNA]</scope>
    <source>
        <strain evidence="5 6">F913</strain>
    </source>
</reference>
<gene>
    <name evidence="5" type="ORF">SMF913_10154</name>
</gene>
<dbReference type="GO" id="GO:0003824">
    <property type="term" value="F:catalytic activity"/>
    <property type="evidence" value="ECO:0007669"/>
    <property type="project" value="InterPro"/>
</dbReference>
<evidence type="ECO:0000256" key="4">
    <source>
        <dbReference type="SAM" id="MobiDB-lite"/>
    </source>
</evidence>
<name>A0A2J7Z1S3_STRMQ</name>
<organism evidence="5 6">
    <name type="scientific">Streptomyces malaysiensis</name>
    <dbReference type="NCBI Taxonomy" id="92644"/>
    <lineage>
        <taxon>Bacteria</taxon>
        <taxon>Bacillati</taxon>
        <taxon>Actinomycetota</taxon>
        <taxon>Actinomycetes</taxon>
        <taxon>Kitasatosporales</taxon>
        <taxon>Streptomycetaceae</taxon>
        <taxon>Streptomyces</taxon>
        <taxon>Streptomyces violaceusniger group</taxon>
    </lineage>
</organism>
<evidence type="ECO:0000313" key="5">
    <source>
        <dbReference type="EMBL" id="PNG94129.1"/>
    </source>
</evidence>
<keyword evidence="6" id="KW-1185">Reference proteome</keyword>
<evidence type="ECO:0000256" key="3">
    <source>
        <dbReference type="ARBA" id="ARBA00022842"/>
    </source>
</evidence>
<evidence type="ECO:0000256" key="1">
    <source>
        <dbReference type="ARBA" id="ARBA00001946"/>
    </source>
</evidence>
<accession>A0A2J7Z1S3</accession>
<keyword evidence="3" id="KW-0460">Magnesium</keyword>
<protein>
    <recommendedName>
        <fullName evidence="7">HpcH/HpaI aldolase/citrate lyase domain-containing protein</fullName>
    </recommendedName>
</protein>
<comment type="cofactor">
    <cofactor evidence="1">
        <name>Mg(2+)</name>
        <dbReference type="ChEBI" id="CHEBI:18420"/>
    </cofactor>
</comment>
<dbReference type="PANTHER" id="PTHR32308">
    <property type="entry name" value="LYASE BETA SUBUNIT, PUTATIVE (AFU_ORTHOLOGUE AFUA_4G13030)-RELATED"/>
    <property type="match status" value="1"/>
</dbReference>
<feature type="compositionally biased region" description="Basic and acidic residues" evidence="4">
    <location>
        <begin position="26"/>
        <end position="38"/>
    </location>
</feature>
<keyword evidence="2" id="KW-0479">Metal-binding</keyword>
<dbReference type="Gene3D" id="3.20.20.60">
    <property type="entry name" value="Phosphoenolpyruvate-binding domains"/>
    <property type="match status" value="1"/>
</dbReference>
<dbReference type="PANTHER" id="PTHR32308:SF0">
    <property type="entry name" value="HPCH_HPAI ALDOLASE_CITRATE LYASE DOMAIN-CONTAINING PROTEIN"/>
    <property type="match status" value="1"/>
</dbReference>
<evidence type="ECO:0000256" key="2">
    <source>
        <dbReference type="ARBA" id="ARBA00022723"/>
    </source>
</evidence>
<sequence>MHARSRLVIASAAAGRPGPVDGVTTDIRDPSKARTDSRRARRLGLTAKLCVHPLQMPVVNDVMTPTATEIAWAREVVDRDSGGVLVMDGQMIDTPVVTRASRILDQSRRFTVQEQE</sequence>
<comment type="caution">
    <text evidence="5">The sequence shown here is derived from an EMBL/GenBank/DDBJ whole genome shotgun (WGS) entry which is preliminary data.</text>
</comment>
<proteinExistence type="predicted"/>
<feature type="region of interest" description="Disordered" evidence="4">
    <location>
        <begin position="14"/>
        <end position="38"/>
    </location>
</feature>
<dbReference type="InterPro" id="IPR015813">
    <property type="entry name" value="Pyrv/PenolPyrv_kinase-like_dom"/>
</dbReference>
<dbReference type="AlphaFoldDB" id="A0A2J7Z1S3"/>
<dbReference type="InterPro" id="IPR040442">
    <property type="entry name" value="Pyrv_kinase-like_dom_sf"/>
</dbReference>
<evidence type="ECO:0008006" key="7">
    <source>
        <dbReference type="Google" id="ProtNLM"/>
    </source>
</evidence>
<dbReference type="SUPFAM" id="SSF51621">
    <property type="entry name" value="Phosphoenolpyruvate/pyruvate domain"/>
    <property type="match status" value="1"/>
</dbReference>
<dbReference type="GO" id="GO:0000287">
    <property type="term" value="F:magnesium ion binding"/>
    <property type="evidence" value="ECO:0007669"/>
    <property type="project" value="TreeGrafter"/>
</dbReference>
<dbReference type="Proteomes" id="UP000236520">
    <property type="component" value="Unassembled WGS sequence"/>
</dbReference>
<evidence type="ECO:0000313" key="6">
    <source>
        <dbReference type="Proteomes" id="UP000236520"/>
    </source>
</evidence>